<dbReference type="OrthoDB" id="6123827at2759"/>
<accession>V3ZIM3</accession>
<protein>
    <recommendedName>
        <fullName evidence="4">BPTI/Kunitz inhibitor domain-containing protein</fullName>
    </recommendedName>
</protein>
<proteinExistence type="predicted"/>
<sequence>MKVCYFLWVLLSLTAIVLSERSDIDLNDTRDCVSGPAGIPSLPGLPGRPGYFPSIGRTASYCRYIGRNGQCYRFSGVYSEEECRRRYGDEQYEIWVTKQLWQDRNNAHHRYSDPIGPVGPGY</sequence>
<dbReference type="HOGENOM" id="CLU_2029331_0_0_1"/>
<evidence type="ECO:0000313" key="3">
    <source>
        <dbReference type="Proteomes" id="UP000030746"/>
    </source>
</evidence>
<dbReference type="KEGG" id="lgi:LOTGIDRAFT_228700"/>
<dbReference type="Proteomes" id="UP000030746">
    <property type="component" value="Unassembled WGS sequence"/>
</dbReference>
<evidence type="ECO:0000313" key="2">
    <source>
        <dbReference type="EMBL" id="ESO91138.1"/>
    </source>
</evidence>
<dbReference type="AlphaFoldDB" id="V3ZIM3"/>
<dbReference type="RefSeq" id="XP_009057845.1">
    <property type="nucleotide sequence ID" value="XM_009059597.1"/>
</dbReference>
<organism evidence="2 3">
    <name type="scientific">Lottia gigantea</name>
    <name type="common">Giant owl limpet</name>
    <dbReference type="NCBI Taxonomy" id="225164"/>
    <lineage>
        <taxon>Eukaryota</taxon>
        <taxon>Metazoa</taxon>
        <taxon>Spiralia</taxon>
        <taxon>Lophotrochozoa</taxon>
        <taxon>Mollusca</taxon>
        <taxon>Gastropoda</taxon>
        <taxon>Patellogastropoda</taxon>
        <taxon>Lottioidea</taxon>
        <taxon>Lottiidae</taxon>
        <taxon>Lottia</taxon>
    </lineage>
</organism>
<dbReference type="EMBL" id="KB202283">
    <property type="protein sequence ID" value="ESO91138.1"/>
    <property type="molecule type" value="Genomic_DNA"/>
</dbReference>
<feature type="chain" id="PRO_5004716333" description="BPTI/Kunitz inhibitor domain-containing protein" evidence="1">
    <location>
        <begin position="20"/>
        <end position="122"/>
    </location>
</feature>
<gene>
    <name evidence="2" type="ORF">LOTGIDRAFT_228700</name>
</gene>
<evidence type="ECO:0008006" key="4">
    <source>
        <dbReference type="Google" id="ProtNLM"/>
    </source>
</evidence>
<evidence type="ECO:0000256" key="1">
    <source>
        <dbReference type="SAM" id="SignalP"/>
    </source>
</evidence>
<keyword evidence="1" id="KW-0732">Signal</keyword>
<dbReference type="GeneID" id="20247754"/>
<name>V3ZIM3_LOTGI</name>
<reference evidence="2 3" key="1">
    <citation type="journal article" date="2013" name="Nature">
        <title>Insights into bilaterian evolution from three spiralian genomes.</title>
        <authorList>
            <person name="Simakov O."/>
            <person name="Marletaz F."/>
            <person name="Cho S.J."/>
            <person name="Edsinger-Gonzales E."/>
            <person name="Havlak P."/>
            <person name="Hellsten U."/>
            <person name="Kuo D.H."/>
            <person name="Larsson T."/>
            <person name="Lv J."/>
            <person name="Arendt D."/>
            <person name="Savage R."/>
            <person name="Osoegawa K."/>
            <person name="de Jong P."/>
            <person name="Grimwood J."/>
            <person name="Chapman J.A."/>
            <person name="Shapiro H."/>
            <person name="Aerts A."/>
            <person name="Otillar R.P."/>
            <person name="Terry A.Y."/>
            <person name="Boore J.L."/>
            <person name="Grigoriev I.V."/>
            <person name="Lindberg D.R."/>
            <person name="Seaver E.C."/>
            <person name="Weisblat D.A."/>
            <person name="Putnam N.H."/>
            <person name="Rokhsar D.S."/>
        </authorList>
    </citation>
    <scope>NUCLEOTIDE SEQUENCE [LARGE SCALE GENOMIC DNA]</scope>
</reference>
<keyword evidence="3" id="KW-1185">Reference proteome</keyword>
<dbReference type="CTD" id="20247754"/>
<feature type="signal peptide" evidence="1">
    <location>
        <begin position="1"/>
        <end position="19"/>
    </location>
</feature>